<proteinExistence type="predicted"/>
<reference evidence="1" key="3">
    <citation type="submission" date="2025-09" db="UniProtKB">
        <authorList>
            <consortium name="Ensembl"/>
        </authorList>
    </citation>
    <scope>IDENTIFICATION</scope>
</reference>
<evidence type="ECO:0000313" key="1">
    <source>
        <dbReference type="Ensembl" id="ENSAPLP00000021469.1"/>
    </source>
</evidence>
<keyword evidence="2" id="KW-1185">Reference proteome</keyword>
<accession>A0A493T6C5</accession>
<reference evidence="1" key="2">
    <citation type="submission" date="2025-08" db="UniProtKB">
        <authorList>
            <consortium name="Ensembl"/>
        </authorList>
    </citation>
    <scope>IDENTIFICATION</scope>
</reference>
<dbReference type="Proteomes" id="UP000016666">
    <property type="component" value="Unassembled WGS sequence"/>
</dbReference>
<dbReference type="AlphaFoldDB" id="A0A493T6C5"/>
<reference evidence="2" key="1">
    <citation type="submission" date="2017-10" db="EMBL/GenBank/DDBJ databases">
        <title>A new Pekin duck reference genome.</title>
        <authorList>
            <person name="Hou Z.-C."/>
            <person name="Zhou Z.-K."/>
            <person name="Zhu F."/>
            <person name="Hou S.-S."/>
        </authorList>
    </citation>
    <scope>NUCLEOTIDE SEQUENCE [LARGE SCALE GENOMIC DNA]</scope>
</reference>
<dbReference type="Ensembl" id="ENSAPLT00000035904.1">
    <property type="protein sequence ID" value="ENSAPLP00000021469.1"/>
    <property type="gene ID" value="ENSAPLG00000023226.1"/>
</dbReference>
<dbReference type="STRING" id="8840.ENSAPLP00000021469"/>
<name>A0A493T6C5_ANAPP</name>
<evidence type="ECO:0000313" key="2">
    <source>
        <dbReference type="Proteomes" id="UP000016666"/>
    </source>
</evidence>
<organism evidence="1 2">
    <name type="scientific">Anas platyrhynchos platyrhynchos</name>
    <name type="common">Northern mallard</name>
    <dbReference type="NCBI Taxonomy" id="8840"/>
    <lineage>
        <taxon>Eukaryota</taxon>
        <taxon>Metazoa</taxon>
        <taxon>Chordata</taxon>
        <taxon>Craniata</taxon>
        <taxon>Vertebrata</taxon>
        <taxon>Euteleostomi</taxon>
        <taxon>Archelosauria</taxon>
        <taxon>Archosauria</taxon>
        <taxon>Dinosauria</taxon>
        <taxon>Saurischia</taxon>
        <taxon>Theropoda</taxon>
        <taxon>Coelurosauria</taxon>
        <taxon>Aves</taxon>
        <taxon>Neognathae</taxon>
        <taxon>Galloanserae</taxon>
        <taxon>Anseriformes</taxon>
        <taxon>Anatidae</taxon>
        <taxon>Anatinae</taxon>
        <taxon>Anas</taxon>
    </lineage>
</organism>
<sequence>MRRCSAGLSRALSGVPSAVPGAPPRLAQAAVTEVLGLLLEDDAGEVAARRLRLPAQAAQGEVRLGGSRGAPALAGRAGAATGQPPRWDAVGGVVERLRLHLHRLLLHRLLLHTWPGRERGQVNPLVAPPAPHPVTRWGQGTSPGAAVLLPRHPVDVSWAAWSGGASRRMSPVLPPPHGGLWEPPVLGCGATGIWGRRLGGALWW</sequence>
<protein>
    <submittedName>
        <fullName evidence="1">Uncharacterized protein</fullName>
    </submittedName>
</protein>